<dbReference type="AlphaFoldDB" id="A0A934Q5A5"/>
<dbReference type="Gene3D" id="3.40.30.10">
    <property type="entry name" value="Glutaredoxin"/>
    <property type="match status" value="1"/>
</dbReference>
<feature type="domain" description="GST C-terminal" evidence="2">
    <location>
        <begin position="91"/>
        <end position="214"/>
    </location>
</feature>
<evidence type="ECO:0000313" key="3">
    <source>
        <dbReference type="EMBL" id="MBK0394529.1"/>
    </source>
</evidence>
<keyword evidence="4" id="KW-1185">Reference proteome</keyword>
<dbReference type="SFLD" id="SFLDG00358">
    <property type="entry name" value="Main_(cytGST)"/>
    <property type="match status" value="1"/>
</dbReference>
<dbReference type="PANTHER" id="PTHR44051">
    <property type="entry name" value="GLUTATHIONE S-TRANSFERASE-RELATED"/>
    <property type="match status" value="1"/>
</dbReference>
<proteinExistence type="predicted"/>
<dbReference type="SFLD" id="SFLDS00019">
    <property type="entry name" value="Glutathione_Transferase_(cytos"/>
    <property type="match status" value="1"/>
</dbReference>
<reference evidence="3" key="1">
    <citation type="submission" date="2020-12" db="EMBL/GenBank/DDBJ databases">
        <title>Ramlibacter sp. nov., isolated from a freshwater alga, Cryptomonas.</title>
        <authorList>
            <person name="Kim H.M."/>
            <person name="Jeon C.O."/>
        </authorList>
    </citation>
    <scope>NUCLEOTIDE SEQUENCE</scope>
    <source>
        <strain evidence="3">CrO1</strain>
    </source>
</reference>
<dbReference type="Pfam" id="PF13409">
    <property type="entry name" value="GST_N_2"/>
    <property type="match status" value="1"/>
</dbReference>
<dbReference type="PROSITE" id="PS50404">
    <property type="entry name" value="GST_NTER"/>
    <property type="match status" value="1"/>
</dbReference>
<organism evidence="3 4">
    <name type="scientific">Ramlibacter algicola</name>
    <dbReference type="NCBI Taxonomy" id="2795217"/>
    <lineage>
        <taxon>Bacteria</taxon>
        <taxon>Pseudomonadati</taxon>
        <taxon>Pseudomonadota</taxon>
        <taxon>Betaproteobacteria</taxon>
        <taxon>Burkholderiales</taxon>
        <taxon>Comamonadaceae</taxon>
        <taxon>Ramlibacter</taxon>
    </lineage>
</organism>
<dbReference type="InterPro" id="IPR036249">
    <property type="entry name" value="Thioredoxin-like_sf"/>
</dbReference>
<name>A0A934Q5A5_9BURK</name>
<dbReference type="EMBL" id="JAEDAO010000001">
    <property type="protein sequence ID" value="MBK0394529.1"/>
    <property type="molecule type" value="Genomic_DNA"/>
</dbReference>
<dbReference type="PANTHER" id="PTHR44051:SF8">
    <property type="entry name" value="GLUTATHIONE S-TRANSFERASE GSTA"/>
    <property type="match status" value="1"/>
</dbReference>
<dbReference type="InterPro" id="IPR010987">
    <property type="entry name" value="Glutathione-S-Trfase_C-like"/>
</dbReference>
<protein>
    <submittedName>
        <fullName evidence="3">Glutathione S-transferase family protein</fullName>
    </submittedName>
</protein>
<feature type="domain" description="GST N-terminal" evidence="1">
    <location>
        <begin position="4"/>
        <end position="85"/>
    </location>
</feature>
<dbReference type="Gene3D" id="1.20.1050.10">
    <property type="match status" value="1"/>
</dbReference>
<dbReference type="Proteomes" id="UP000617041">
    <property type="component" value="Unassembled WGS sequence"/>
</dbReference>
<dbReference type="CDD" id="cd03057">
    <property type="entry name" value="GST_N_Beta"/>
    <property type="match status" value="1"/>
</dbReference>
<gene>
    <name evidence="3" type="ORF">I8E28_18135</name>
</gene>
<dbReference type="InterPro" id="IPR004045">
    <property type="entry name" value="Glutathione_S-Trfase_N"/>
</dbReference>
<accession>A0A934Q5A5</accession>
<sequence>MAANEYVLYGAKGSGSASVEAALHLAGLPHRIVEAAQWLPESAYGELLKVNPLGQVPTLVLPDGQVLTESAAILIHLGTAIAAPGVLMPADAAQRARILRGLVFIPANCYSAITILDYPERFLEPADDAMKEALRTGTRKRLHLHWEMFADQFGGGTFLHGDAPGALDLFAAVASRWSGTRKHLEERHPAFHALVQRIDAHPQLAPVFKRHWDN</sequence>
<dbReference type="CDD" id="cd03188">
    <property type="entry name" value="GST_C_Beta"/>
    <property type="match status" value="1"/>
</dbReference>
<dbReference type="RefSeq" id="WP_200789615.1">
    <property type="nucleotide sequence ID" value="NZ_JAEDAO010000001.1"/>
</dbReference>
<dbReference type="SUPFAM" id="SSF52833">
    <property type="entry name" value="Thioredoxin-like"/>
    <property type="match status" value="1"/>
</dbReference>
<dbReference type="SUPFAM" id="SSF47616">
    <property type="entry name" value="GST C-terminal domain-like"/>
    <property type="match status" value="1"/>
</dbReference>
<evidence type="ECO:0000259" key="1">
    <source>
        <dbReference type="PROSITE" id="PS50404"/>
    </source>
</evidence>
<comment type="caution">
    <text evidence="3">The sequence shown here is derived from an EMBL/GenBank/DDBJ whole genome shotgun (WGS) entry which is preliminary data.</text>
</comment>
<evidence type="ECO:0000313" key="4">
    <source>
        <dbReference type="Proteomes" id="UP000617041"/>
    </source>
</evidence>
<dbReference type="InterPro" id="IPR040079">
    <property type="entry name" value="Glutathione_S-Trfase"/>
</dbReference>
<dbReference type="InterPro" id="IPR036282">
    <property type="entry name" value="Glutathione-S-Trfase_C_sf"/>
</dbReference>
<dbReference type="PROSITE" id="PS50405">
    <property type="entry name" value="GST_CTER"/>
    <property type="match status" value="1"/>
</dbReference>
<evidence type="ECO:0000259" key="2">
    <source>
        <dbReference type="PROSITE" id="PS50405"/>
    </source>
</evidence>